<evidence type="ECO:0000256" key="12">
    <source>
        <dbReference type="PIRNR" id="PIRNR027093"/>
    </source>
</evidence>
<dbReference type="EC" id="3.6.1.10" evidence="3 12"/>
<keyword evidence="16" id="KW-1185">Reference proteome</keyword>
<sequence length="720" mass="82449">MRIFATCIPVAACTCLLHQGSCATPTPIGSTQNALRIPLEGLASSSSPSHHQHVPSSKRLHGRFLHITDLHPDPFYKVQSSTEEDDACHRGKGAAGVYGAESSDCDTPFGLVNATFEWIEKNIRDTVDFVIWTGDSARHDSDEQIPRNQDEVLSTNRWIAGKFAETFSKADDPKNALTIPIISTFGNNDILPHNILLAGPNKWLKTYTDIWDKFIPEEQRHGFERGGWYYVEVIPHKLAVFSLNTLYFFSHNAAVDGCAQRSEPGYEHFEWLRIQLQFMRERGMKAILTGHVPPARTDSKQLWDETCWQKYTLWLKQYRDVIVGGIYGHMNIDHFMLHDNREIDILESATSGEVRGLMDDEFSVQSANDYLEELREHWSDLPNPAAAIKESPVKKNKGKKGKKSKMDKLLKQIGGPWGERYSLTNVGPSVVPNYFPTLRVIEYNITGLDQVAKASTEKLDWPADDCDFMDDEDNYSDFNEAADDDLSIAKTQRTEGKKHKKKKHKKKPNPDLLVPSPPSKSSPPGPAYSPQTLTMLGYTQYFANLTFLNNVDFIDSDVSEDNIDAEKWRGGKHKGKHPKHKIPDPKPFQYQVEYDTFTDPIYKLKDMTVRSYIKLAHRIGQYKPEKGDEIDEMLKDLEDDVFEEDDDNNFDSYDHEVNAEKHKDKKHHRQHEKNKVWLRFIKRAFVGTLEDEELHNFEKPLELNPLEQYSGTIDIHDDEL</sequence>
<evidence type="ECO:0000313" key="16">
    <source>
        <dbReference type="Proteomes" id="UP000443090"/>
    </source>
</evidence>
<evidence type="ECO:0000256" key="5">
    <source>
        <dbReference type="ARBA" id="ARBA00022554"/>
    </source>
</evidence>
<dbReference type="AlphaFoldDB" id="A0A8H8S7W8"/>
<dbReference type="SUPFAM" id="SSF56300">
    <property type="entry name" value="Metallo-dependent phosphatases"/>
    <property type="match status" value="1"/>
</dbReference>
<keyword evidence="14" id="KW-0732">Signal</keyword>
<organism evidence="15 16">
    <name type="scientific">Lachnellula occidentalis</name>
    <dbReference type="NCBI Taxonomy" id="215460"/>
    <lineage>
        <taxon>Eukaryota</taxon>
        <taxon>Fungi</taxon>
        <taxon>Dikarya</taxon>
        <taxon>Ascomycota</taxon>
        <taxon>Pezizomycotina</taxon>
        <taxon>Leotiomycetes</taxon>
        <taxon>Helotiales</taxon>
        <taxon>Lachnaceae</taxon>
        <taxon>Lachnellula</taxon>
    </lineage>
</organism>
<dbReference type="PANTHER" id="PTHR10340:SF55">
    <property type="entry name" value="ENDOPOLYPHOSPHATASE"/>
    <property type="match status" value="1"/>
</dbReference>
<dbReference type="Proteomes" id="UP000443090">
    <property type="component" value="Unassembled WGS sequence"/>
</dbReference>
<keyword evidence="11" id="KW-0325">Glycoprotein</keyword>
<evidence type="ECO:0000256" key="10">
    <source>
        <dbReference type="ARBA" id="ARBA00023136"/>
    </source>
</evidence>
<reference evidence="15 16" key="1">
    <citation type="submission" date="2018-05" db="EMBL/GenBank/DDBJ databases">
        <title>Genome sequencing and assembly of the regulated plant pathogen Lachnellula willkommii and related sister species for the development of diagnostic species identification markers.</title>
        <authorList>
            <person name="Giroux E."/>
            <person name="Bilodeau G."/>
        </authorList>
    </citation>
    <scope>NUCLEOTIDE SEQUENCE [LARGE SCALE GENOMIC DNA]</scope>
    <source>
        <strain evidence="15 16">CBS 160.35</strain>
    </source>
</reference>
<feature type="compositionally biased region" description="Basic residues" evidence="13">
    <location>
        <begin position="496"/>
        <end position="507"/>
    </location>
</feature>
<gene>
    <name evidence="15" type="primary">epp-1</name>
    <name evidence="15" type="ORF">LOCC1_G000019</name>
</gene>
<dbReference type="GO" id="GO:0006798">
    <property type="term" value="P:polyphosphate catabolic process"/>
    <property type="evidence" value="ECO:0007669"/>
    <property type="project" value="TreeGrafter"/>
</dbReference>
<feature type="region of interest" description="Disordered" evidence="13">
    <location>
        <begin position="479"/>
        <end position="528"/>
    </location>
</feature>
<protein>
    <recommendedName>
        <fullName evidence="4 12">Endopolyphosphatase</fullName>
        <ecNumber evidence="3 12">3.6.1.10</ecNumber>
    </recommendedName>
</protein>
<dbReference type="InterPro" id="IPR029052">
    <property type="entry name" value="Metallo-depent_PP-like"/>
</dbReference>
<proteinExistence type="inferred from homology"/>
<accession>A0A8H8S7W8</accession>
<evidence type="ECO:0000256" key="1">
    <source>
        <dbReference type="ARBA" id="ARBA00004576"/>
    </source>
</evidence>
<feature type="signal peptide" evidence="14">
    <location>
        <begin position="1"/>
        <end position="23"/>
    </location>
</feature>
<keyword evidence="5 12" id="KW-0926">Vacuole</keyword>
<evidence type="ECO:0000256" key="2">
    <source>
        <dbReference type="ARBA" id="ARBA00010399"/>
    </source>
</evidence>
<keyword evidence="7 12" id="KW-0378">Hydrolase</keyword>
<evidence type="ECO:0000256" key="8">
    <source>
        <dbReference type="ARBA" id="ARBA00022968"/>
    </source>
</evidence>
<comment type="similarity">
    <text evidence="2">Belongs to the endopolyphosphatase PPN1 family.</text>
</comment>
<dbReference type="InterPro" id="IPR012358">
    <property type="entry name" value="EndopolyPtase_N1"/>
</dbReference>
<evidence type="ECO:0000256" key="4">
    <source>
        <dbReference type="ARBA" id="ARBA00014458"/>
    </source>
</evidence>
<comment type="subcellular location">
    <subcellularLocation>
        <location evidence="1">Vacuole membrane</location>
        <topology evidence="1">Single-pass type II membrane protein</topology>
    </subcellularLocation>
</comment>
<feature type="chain" id="PRO_5034047848" description="Endopolyphosphatase" evidence="14">
    <location>
        <begin position="24"/>
        <end position="720"/>
    </location>
</feature>
<dbReference type="OrthoDB" id="348678at2759"/>
<feature type="compositionally biased region" description="Pro residues" evidence="13">
    <location>
        <begin position="515"/>
        <end position="527"/>
    </location>
</feature>
<evidence type="ECO:0000256" key="6">
    <source>
        <dbReference type="ARBA" id="ARBA00022692"/>
    </source>
</evidence>
<keyword evidence="9" id="KW-1133">Transmembrane helix</keyword>
<evidence type="ECO:0000256" key="3">
    <source>
        <dbReference type="ARBA" id="ARBA00012459"/>
    </source>
</evidence>
<dbReference type="GO" id="GO:0000324">
    <property type="term" value="C:fungal-type vacuole"/>
    <property type="evidence" value="ECO:0007669"/>
    <property type="project" value="TreeGrafter"/>
</dbReference>
<keyword evidence="8" id="KW-0735">Signal-anchor</keyword>
<dbReference type="GO" id="GO:0000298">
    <property type="term" value="F:endopolyphosphatase activity"/>
    <property type="evidence" value="ECO:0007669"/>
    <property type="project" value="UniProtKB-EC"/>
</dbReference>
<evidence type="ECO:0000256" key="14">
    <source>
        <dbReference type="SAM" id="SignalP"/>
    </source>
</evidence>
<keyword evidence="10 12" id="KW-0472">Membrane</keyword>
<evidence type="ECO:0000256" key="7">
    <source>
        <dbReference type="ARBA" id="ARBA00022801"/>
    </source>
</evidence>
<dbReference type="PIRSF" id="PIRSF027093">
    <property type="entry name" value="EndopolyPtase_N1"/>
    <property type="match status" value="1"/>
</dbReference>
<evidence type="ECO:0000256" key="9">
    <source>
        <dbReference type="ARBA" id="ARBA00022989"/>
    </source>
</evidence>
<dbReference type="GO" id="GO:0008081">
    <property type="term" value="F:phosphoric diester hydrolase activity"/>
    <property type="evidence" value="ECO:0007669"/>
    <property type="project" value="TreeGrafter"/>
</dbReference>
<dbReference type="FunFam" id="3.60.21.10:FF:000082">
    <property type="entry name" value="Endopolyphosphatase"/>
    <property type="match status" value="1"/>
</dbReference>
<name>A0A8H8S7W8_9HELO</name>
<dbReference type="GO" id="GO:0005774">
    <property type="term" value="C:vacuolar membrane"/>
    <property type="evidence" value="ECO:0007669"/>
    <property type="project" value="UniProtKB-SubCell"/>
</dbReference>
<comment type="caution">
    <text evidence="15">The sequence shown here is derived from an EMBL/GenBank/DDBJ whole genome shotgun (WGS) entry which is preliminary data.</text>
</comment>
<evidence type="ECO:0000313" key="15">
    <source>
        <dbReference type="EMBL" id="TVY50126.1"/>
    </source>
</evidence>
<dbReference type="GO" id="GO:0004309">
    <property type="term" value="F:exopolyphosphatase activity"/>
    <property type="evidence" value="ECO:0007669"/>
    <property type="project" value="TreeGrafter"/>
</dbReference>
<dbReference type="EMBL" id="QGMI01000001">
    <property type="protein sequence ID" value="TVY50126.1"/>
    <property type="molecule type" value="Genomic_DNA"/>
</dbReference>
<comment type="catalytic activity">
    <reaction evidence="12">
        <text>[phosphate](n+1) + n H2O = (n+1) phosphate + n H(+)</text>
        <dbReference type="Rhea" id="RHEA:22452"/>
        <dbReference type="Rhea" id="RHEA-COMP:14280"/>
        <dbReference type="ChEBI" id="CHEBI:15377"/>
        <dbReference type="ChEBI" id="CHEBI:15378"/>
        <dbReference type="ChEBI" id="CHEBI:16838"/>
        <dbReference type="ChEBI" id="CHEBI:43474"/>
        <dbReference type="EC" id="3.6.1.10"/>
    </reaction>
</comment>
<evidence type="ECO:0000256" key="11">
    <source>
        <dbReference type="ARBA" id="ARBA00023180"/>
    </source>
</evidence>
<dbReference type="PANTHER" id="PTHR10340">
    <property type="entry name" value="SPHINGOMYELIN PHOSPHODIESTERASE"/>
    <property type="match status" value="1"/>
</dbReference>
<keyword evidence="6" id="KW-0812">Transmembrane</keyword>
<evidence type="ECO:0000256" key="13">
    <source>
        <dbReference type="SAM" id="MobiDB-lite"/>
    </source>
</evidence>
<comment type="function">
    <text evidence="12">Catalyzes the hydrolysis of inorganic polyphosphate (polyP) chains of many hundreds of phosphate residues into shorter lengths.</text>
</comment>